<feature type="domain" description="DUF7164" evidence="1">
    <location>
        <begin position="556"/>
        <end position="821"/>
    </location>
</feature>
<dbReference type="AlphaFoldDB" id="A0A418F4M2"/>
<accession>A0A418F4M2</accession>
<dbReference type="VEuPathDB" id="FungiDB:H257_07040"/>
<dbReference type="Proteomes" id="UP000285430">
    <property type="component" value="Unassembled WGS sequence"/>
</dbReference>
<protein>
    <recommendedName>
        <fullName evidence="1">DUF7164 domain-containing protein</fullName>
    </recommendedName>
</protein>
<sequence length="824" mass="91940">MPVIGGEPLVPDAGGAQDGRHGLVSCHLTICKSIEVRFINFEVHPLLQSIPSSAMVSPDSRRGALRLALTVSGLLLFGIFAYTTESSWSYLNAVLLPTRTHVPHVPSIPTIPTTGGDPPFESVGIVTYIPDGHIKFINQAHHMLWSSWRYATSHVDRASRGRTDLILFAHRNVISQMPDDCTLLDVTDAAAVEATRTHVADQCYVVERTPPADDYWFRYSFMFSLSYLAEPAFHTLLMDYDRLLRSDSDVVITPAFLSFRPPQFVVGRGGYMDEDFTRHRIHKLALDLNMTHQGLYNVGSTWFGNSSLVLTMTPKMLQVAQFILDSPIYGEEMGFPKWHPGVTSMYAGELVVNHFIPKDNVWVNSESLDINCNGHERTADVYHSHCWPGDQYPGYFNKWAYERGEYTVDKFPRQTLNISVINDYFMAMALYGGTDLLLRVPQTSAPTPAVSGPAIIGVVAAVGILRNEAVETDLRASPSIPPPTTSAIATTAVPRITVIPSVVPFFPVEPTSTRNATNVLLTSAVQTTTTTSITPSTFALETIDNNTTTPVPLFESVAIVTFVPDGHVKFIDQAQHMLWSSWQFAIGQVPRQLRGRTDLLVFAHRNVVARLPPSCVQLGDPSLLPSTQSSTPSHDRCYVVEHTPSADAYWHRYSFMFSLSFLAEPAFQPLLMSYDRLLRTDTDVVITPAFLTFRPRQFVVGRGGYMVEEYTKSRIQELATDLHMTHQGLYNVGSTWFGNTSTVLSMVPKMLEVAKFILDSPKYNVDQGFPRWHIGVTSMYAGELVVNHFIPKDNVWVNSESLDINCNSIEKTINVYHSHCWPGR</sequence>
<feature type="domain" description="DUF7164" evidence="1">
    <location>
        <begin position="122"/>
        <end position="408"/>
    </location>
</feature>
<dbReference type="Pfam" id="PF23741">
    <property type="entry name" value="DUF7164"/>
    <property type="match status" value="2"/>
</dbReference>
<dbReference type="InterPro" id="IPR055588">
    <property type="entry name" value="DUF7164"/>
</dbReference>
<evidence type="ECO:0000259" key="1">
    <source>
        <dbReference type="Pfam" id="PF23741"/>
    </source>
</evidence>
<reference evidence="2 3" key="1">
    <citation type="submission" date="2018-08" db="EMBL/GenBank/DDBJ databases">
        <title>Aphanomyces genome sequencing and annotation.</title>
        <authorList>
            <person name="Minardi D."/>
            <person name="Oidtmann B."/>
            <person name="Van Der Giezen M."/>
            <person name="Studholme D.J."/>
        </authorList>
    </citation>
    <scope>NUCLEOTIDE SEQUENCE [LARGE SCALE GENOMIC DNA]</scope>
    <source>
        <strain evidence="2 3">Da</strain>
    </source>
</reference>
<gene>
    <name evidence="2" type="ORF">DYB37_002061</name>
</gene>
<evidence type="ECO:0000313" key="3">
    <source>
        <dbReference type="Proteomes" id="UP000285430"/>
    </source>
</evidence>
<evidence type="ECO:0000313" key="2">
    <source>
        <dbReference type="EMBL" id="RHZ23726.1"/>
    </source>
</evidence>
<dbReference type="VEuPathDB" id="FungiDB:H257_07039"/>
<organism evidence="2 3">
    <name type="scientific">Aphanomyces astaci</name>
    <name type="common">Crayfish plague agent</name>
    <dbReference type="NCBI Taxonomy" id="112090"/>
    <lineage>
        <taxon>Eukaryota</taxon>
        <taxon>Sar</taxon>
        <taxon>Stramenopiles</taxon>
        <taxon>Oomycota</taxon>
        <taxon>Saprolegniomycetes</taxon>
        <taxon>Saprolegniales</taxon>
        <taxon>Verrucalvaceae</taxon>
        <taxon>Aphanomyces</taxon>
    </lineage>
</organism>
<dbReference type="EMBL" id="QUTH01002808">
    <property type="protein sequence ID" value="RHZ23726.1"/>
    <property type="molecule type" value="Genomic_DNA"/>
</dbReference>
<name>A0A418F4M2_APHAT</name>
<proteinExistence type="predicted"/>
<comment type="caution">
    <text evidence="2">The sequence shown here is derived from an EMBL/GenBank/DDBJ whole genome shotgun (WGS) entry which is preliminary data.</text>
</comment>